<protein>
    <recommendedName>
        <fullName evidence="3">B box-type domain-containing protein</fullName>
    </recommendedName>
</protein>
<dbReference type="Gene3D" id="3.30.160.60">
    <property type="entry name" value="Classic Zinc Finger"/>
    <property type="match status" value="1"/>
</dbReference>
<dbReference type="Pfam" id="PF22586">
    <property type="entry name" value="ANCHR-like_BBOX"/>
    <property type="match status" value="1"/>
</dbReference>
<dbReference type="SUPFAM" id="SSF63829">
    <property type="entry name" value="Calcium-dependent phosphotriesterase"/>
    <property type="match status" value="1"/>
</dbReference>
<dbReference type="GO" id="GO:0008270">
    <property type="term" value="F:zinc ion binding"/>
    <property type="evidence" value="ECO:0007669"/>
    <property type="project" value="UniProtKB-KW"/>
</dbReference>
<dbReference type="Proteomes" id="UP000596742">
    <property type="component" value="Unassembled WGS sequence"/>
</dbReference>
<proteinExistence type="predicted"/>
<keyword evidence="2" id="KW-0175">Coiled coil</keyword>
<keyword evidence="5" id="KW-1185">Reference proteome</keyword>
<dbReference type="PANTHER" id="PTHR25462:SF296">
    <property type="entry name" value="MEIOTIC P26, ISOFORM F"/>
    <property type="match status" value="1"/>
</dbReference>
<dbReference type="SMART" id="SM00336">
    <property type="entry name" value="BBOX"/>
    <property type="match status" value="1"/>
</dbReference>
<evidence type="ECO:0000256" key="2">
    <source>
        <dbReference type="SAM" id="Coils"/>
    </source>
</evidence>
<dbReference type="InterPro" id="IPR047153">
    <property type="entry name" value="TRIM45/56/19-like"/>
</dbReference>
<name>A0A8B6CIS2_MYTGA</name>
<sequence length="571" mass="64392">MATSSTSFCDICESRGTRKTAIIWCSECDELLCHECTEHHSISKSSKNHTTQSVDDYKNLPSFILTATDKCNVHSGKYEFFCPAHDDLCCVQCLHDKHKDCDQLFPLSAVIHNVKTSAFMNDIESTVDELRKNFNLLIAECDESMEALTATMHKCRKEIKELRQTIDDHIKKIEKQILDELTCKFNQCLSVKEKLMEDLEKAAVKVKQTSNDLINMKNHASELQVFLGLRDIESFIKEDKCFIEHLLQTDTLKHSECKFDISPAIFYITSDLTLLGKLSIEEKPIILSLEVLKKKEAQAIRSPGYVMHQYSIKTHWQIHITGGKNAQRLTGCTMLPSGDIAIADKNNDRLLICDPHGYLKKEIAVIGSPVDVAYESQNQVAISLANKAKIKFVNTETGTTCHKLSIPSTSYGISTSIGYDPHHSDYKIVARIKDFGFLITDRAGKKSKVVENQGDAILYVSYKDEKLYFTKWDTNKVICCDLSGNIIWEFMNDILQKPCGISLADDGNMFVAGFESNNIVMISEDGKHSRELVTELDSLNNPAAIHFNSVFNQLVVVNLNDGICNVFEINR</sequence>
<organism evidence="4 5">
    <name type="scientific">Mytilus galloprovincialis</name>
    <name type="common">Mediterranean mussel</name>
    <dbReference type="NCBI Taxonomy" id="29158"/>
    <lineage>
        <taxon>Eukaryota</taxon>
        <taxon>Metazoa</taxon>
        <taxon>Spiralia</taxon>
        <taxon>Lophotrochozoa</taxon>
        <taxon>Mollusca</taxon>
        <taxon>Bivalvia</taxon>
        <taxon>Autobranchia</taxon>
        <taxon>Pteriomorphia</taxon>
        <taxon>Mytilida</taxon>
        <taxon>Mytiloidea</taxon>
        <taxon>Mytilidae</taxon>
        <taxon>Mytilinae</taxon>
        <taxon>Mytilus</taxon>
    </lineage>
</organism>
<dbReference type="InterPro" id="IPR000315">
    <property type="entry name" value="Znf_B-box"/>
</dbReference>
<feature type="coiled-coil region" evidence="2">
    <location>
        <begin position="120"/>
        <end position="212"/>
    </location>
</feature>
<dbReference type="EMBL" id="UYJE01001837">
    <property type="protein sequence ID" value="VDI05641.1"/>
    <property type="molecule type" value="Genomic_DNA"/>
</dbReference>
<gene>
    <name evidence="4" type="ORF">MGAL_10B044736</name>
</gene>
<dbReference type="PANTHER" id="PTHR25462">
    <property type="entry name" value="BONUS, ISOFORM C-RELATED"/>
    <property type="match status" value="1"/>
</dbReference>
<dbReference type="Gene3D" id="2.120.10.30">
    <property type="entry name" value="TolB, C-terminal domain"/>
    <property type="match status" value="1"/>
</dbReference>
<feature type="domain" description="B box-type" evidence="3">
    <location>
        <begin position="4"/>
        <end position="54"/>
    </location>
</feature>
<evidence type="ECO:0000313" key="5">
    <source>
        <dbReference type="Proteomes" id="UP000596742"/>
    </source>
</evidence>
<comment type="caution">
    <text evidence="4">The sequence shown here is derived from an EMBL/GenBank/DDBJ whole genome shotgun (WGS) entry which is preliminary data.</text>
</comment>
<reference evidence="4" key="1">
    <citation type="submission" date="2018-11" db="EMBL/GenBank/DDBJ databases">
        <authorList>
            <person name="Alioto T."/>
            <person name="Alioto T."/>
        </authorList>
    </citation>
    <scope>NUCLEOTIDE SEQUENCE</scope>
</reference>
<keyword evidence="1" id="KW-0863">Zinc-finger</keyword>
<dbReference type="OrthoDB" id="6041576at2759"/>
<evidence type="ECO:0000313" key="4">
    <source>
        <dbReference type="EMBL" id="VDI05641.1"/>
    </source>
</evidence>
<accession>A0A8B6CIS2</accession>
<keyword evidence="1" id="KW-0862">Zinc</keyword>
<dbReference type="InterPro" id="IPR011042">
    <property type="entry name" value="6-blade_b-propeller_TolB-like"/>
</dbReference>
<dbReference type="SUPFAM" id="SSF57845">
    <property type="entry name" value="B-box zinc-binding domain"/>
    <property type="match status" value="1"/>
</dbReference>
<evidence type="ECO:0000256" key="1">
    <source>
        <dbReference type="PROSITE-ProRule" id="PRU00024"/>
    </source>
</evidence>
<keyword evidence="1" id="KW-0479">Metal-binding</keyword>
<dbReference type="AlphaFoldDB" id="A0A8B6CIS2"/>
<evidence type="ECO:0000259" key="3">
    <source>
        <dbReference type="PROSITE" id="PS50119"/>
    </source>
</evidence>
<dbReference type="PROSITE" id="PS50119">
    <property type="entry name" value="ZF_BBOX"/>
    <property type="match status" value="1"/>
</dbReference>